<keyword evidence="2" id="KW-1185">Reference proteome</keyword>
<evidence type="ECO:0000313" key="1">
    <source>
        <dbReference type="EMBL" id="SHJ81633.1"/>
    </source>
</evidence>
<dbReference type="OrthoDB" id="1122809at2"/>
<evidence type="ECO:0000313" key="2">
    <source>
        <dbReference type="Proteomes" id="UP000184050"/>
    </source>
</evidence>
<proteinExistence type="predicted"/>
<dbReference type="RefSeq" id="WP_073172400.1">
    <property type="nucleotide sequence ID" value="NZ_FQZE01000032.1"/>
</dbReference>
<accession>A0A1M6ME80</accession>
<organism evidence="1 2">
    <name type="scientific">Tangfeifania diversioriginum</name>
    <dbReference type="NCBI Taxonomy" id="1168035"/>
    <lineage>
        <taxon>Bacteria</taxon>
        <taxon>Pseudomonadati</taxon>
        <taxon>Bacteroidota</taxon>
        <taxon>Bacteroidia</taxon>
        <taxon>Marinilabiliales</taxon>
        <taxon>Prolixibacteraceae</taxon>
        <taxon>Tangfeifania</taxon>
    </lineage>
</organism>
<gene>
    <name evidence="1" type="ORF">SAMN05444280_13225</name>
</gene>
<dbReference type="Proteomes" id="UP000184050">
    <property type="component" value="Unassembled WGS sequence"/>
</dbReference>
<protein>
    <submittedName>
        <fullName evidence="1">Uncharacterized protein</fullName>
    </submittedName>
</protein>
<reference evidence="1 2" key="1">
    <citation type="submission" date="2016-11" db="EMBL/GenBank/DDBJ databases">
        <authorList>
            <person name="Jaros S."/>
            <person name="Januszkiewicz K."/>
            <person name="Wedrychowicz H."/>
        </authorList>
    </citation>
    <scope>NUCLEOTIDE SEQUENCE [LARGE SCALE GENOMIC DNA]</scope>
    <source>
        <strain evidence="1 2">DSM 27063</strain>
    </source>
</reference>
<dbReference type="STRING" id="1168035.SAMN05444280_13225"/>
<dbReference type="EMBL" id="FQZE01000032">
    <property type="protein sequence ID" value="SHJ81633.1"/>
    <property type="molecule type" value="Genomic_DNA"/>
</dbReference>
<sequence length="113" mass="13397">MKTRLTQIILATFLFTIIIAGSVDAKETRVVVVSGLENIVETDLELEDWMVNESKWNEFETYYATELQEESLELQSWMVNENNWGLSNFEYPLTETEQDLMLENWMTNEVYWN</sequence>
<name>A0A1M6ME80_9BACT</name>
<dbReference type="AlphaFoldDB" id="A0A1M6ME80"/>